<protein>
    <submittedName>
        <fullName evidence="2">LisH domain-containing protein</fullName>
    </submittedName>
</protein>
<name>A0AC35U343_9BILA</name>
<dbReference type="Proteomes" id="UP000095286">
    <property type="component" value="Unplaced"/>
</dbReference>
<reference evidence="2" key="1">
    <citation type="submission" date="2016-11" db="UniProtKB">
        <authorList>
            <consortium name="WormBaseParasite"/>
        </authorList>
    </citation>
    <scope>IDENTIFICATION</scope>
    <source>
        <strain evidence="2">KR3021</strain>
    </source>
</reference>
<evidence type="ECO:0000313" key="2">
    <source>
        <dbReference type="WBParaSite" id="RSKR_0000696300.1"/>
    </source>
</evidence>
<proteinExistence type="predicted"/>
<sequence length="195" mass="21568">MATLFSDELNYLIYRYLQENGFVHTAYTLSCEAGIASSNIDGSKAPNGSLVTIVQKGVLYAQAEVQEFLAEKGDSGESVENVKLSLLDSVTPNNPNIDASYVRKGNNDKFHSNNINGAFAEDGIKSMSLMNGSLKEYQNMNLIHLASTSRNAEYDYMDTSGPGPIKTREKTPNIRNNLDRQKRDNDINVSFDLIN</sequence>
<evidence type="ECO:0000313" key="1">
    <source>
        <dbReference type="Proteomes" id="UP000095286"/>
    </source>
</evidence>
<organism evidence="1 2">
    <name type="scientific">Rhabditophanes sp. KR3021</name>
    <dbReference type="NCBI Taxonomy" id="114890"/>
    <lineage>
        <taxon>Eukaryota</taxon>
        <taxon>Metazoa</taxon>
        <taxon>Ecdysozoa</taxon>
        <taxon>Nematoda</taxon>
        <taxon>Chromadorea</taxon>
        <taxon>Rhabditida</taxon>
        <taxon>Tylenchina</taxon>
        <taxon>Panagrolaimomorpha</taxon>
        <taxon>Strongyloidoidea</taxon>
        <taxon>Alloionematidae</taxon>
        <taxon>Rhabditophanes</taxon>
    </lineage>
</organism>
<accession>A0AC35U343</accession>
<dbReference type="WBParaSite" id="RSKR_0000696300.1">
    <property type="protein sequence ID" value="RSKR_0000696300.1"/>
    <property type="gene ID" value="RSKR_0000696300"/>
</dbReference>